<proteinExistence type="predicted"/>
<sequence>MDDASEVDAPEVGLMAWEANGSSVEVVAVVGLEEVCVVEATAILVSGGVGEVMVVAEVDNFIR</sequence>
<gene>
    <name evidence="1" type="ORF">KI387_011122</name>
</gene>
<reference evidence="1 2" key="1">
    <citation type="journal article" date="2021" name="Nat. Plants">
        <title>The Taxus genome provides insights into paclitaxel biosynthesis.</title>
        <authorList>
            <person name="Xiong X."/>
            <person name="Gou J."/>
            <person name="Liao Q."/>
            <person name="Li Y."/>
            <person name="Zhou Q."/>
            <person name="Bi G."/>
            <person name="Li C."/>
            <person name="Du R."/>
            <person name="Wang X."/>
            <person name="Sun T."/>
            <person name="Guo L."/>
            <person name="Liang H."/>
            <person name="Lu P."/>
            <person name="Wu Y."/>
            <person name="Zhang Z."/>
            <person name="Ro D.K."/>
            <person name="Shang Y."/>
            <person name="Huang S."/>
            <person name="Yan J."/>
        </authorList>
    </citation>
    <scope>NUCLEOTIDE SEQUENCE [LARGE SCALE GENOMIC DNA]</scope>
    <source>
        <strain evidence="1">Ta-2019</strain>
    </source>
</reference>
<name>A0AA38FNM4_TAXCH</name>
<dbReference type="AlphaFoldDB" id="A0AA38FNM4"/>
<evidence type="ECO:0000313" key="2">
    <source>
        <dbReference type="Proteomes" id="UP000824469"/>
    </source>
</evidence>
<organism evidence="1 2">
    <name type="scientific">Taxus chinensis</name>
    <name type="common">Chinese yew</name>
    <name type="synonym">Taxus wallichiana var. chinensis</name>
    <dbReference type="NCBI Taxonomy" id="29808"/>
    <lineage>
        <taxon>Eukaryota</taxon>
        <taxon>Viridiplantae</taxon>
        <taxon>Streptophyta</taxon>
        <taxon>Embryophyta</taxon>
        <taxon>Tracheophyta</taxon>
        <taxon>Spermatophyta</taxon>
        <taxon>Pinopsida</taxon>
        <taxon>Pinidae</taxon>
        <taxon>Conifers II</taxon>
        <taxon>Cupressales</taxon>
        <taxon>Taxaceae</taxon>
        <taxon>Taxus</taxon>
    </lineage>
</organism>
<protein>
    <submittedName>
        <fullName evidence="1">Uncharacterized protein</fullName>
    </submittedName>
</protein>
<dbReference type="EMBL" id="JAHRHJ020000008">
    <property type="protein sequence ID" value="KAH9306718.1"/>
    <property type="molecule type" value="Genomic_DNA"/>
</dbReference>
<evidence type="ECO:0000313" key="1">
    <source>
        <dbReference type="EMBL" id="KAH9306718.1"/>
    </source>
</evidence>
<keyword evidence="2" id="KW-1185">Reference proteome</keyword>
<dbReference type="Proteomes" id="UP000824469">
    <property type="component" value="Unassembled WGS sequence"/>
</dbReference>
<comment type="caution">
    <text evidence="1">The sequence shown here is derived from an EMBL/GenBank/DDBJ whole genome shotgun (WGS) entry which is preliminary data.</text>
</comment>
<feature type="non-terminal residue" evidence="1">
    <location>
        <position position="63"/>
    </location>
</feature>
<accession>A0AA38FNM4</accession>